<dbReference type="Proteomes" id="UP000366872">
    <property type="component" value="Unassembled WGS sequence"/>
</dbReference>
<dbReference type="Gene3D" id="2.60.40.10">
    <property type="entry name" value="Immunoglobulins"/>
    <property type="match status" value="1"/>
</dbReference>
<reference evidence="2 3" key="1">
    <citation type="submission" date="2019-04" db="EMBL/GenBank/DDBJ databases">
        <authorList>
            <person name="Van Vliet M D."/>
        </authorList>
    </citation>
    <scope>NUCLEOTIDE SEQUENCE [LARGE SCALE GENOMIC DNA]</scope>
    <source>
        <strain evidence="2 3">F1</strain>
    </source>
</reference>
<evidence type="ECO:0000313" key="3">
    <source>
        <dbReference type="Proteomes" id="UP000366872"/>
    </source>
</evidence>
<dbReference type="AlphaFoldDB" id="A0A6C2TWE6"/>
<name>A0A6C2TWE6_PONDE</name>
<accession>A0A6C2TWE6</accession>
<gene>
    <name evidence="2" type="ORF">PDESU_00435</name>
</gene>
<dbReference type="RefSeq" id="WP_136077602.1">
    <property type="nucleotide sequence ID" value="NZ_CAAHFG010000001.1"/>
</dbReference>
<keyword evidence="3" id="KW-1185">Reference proteome</keyword>
<protein>
    <submittedName>
        <fullName evidence="2">Uncharacterized protein</fullName>
    </submittedName>
</protein>
<dbReference type="InterPro" id="IPR013783">
    <property type="entry name" value="Ig-like_fold"/>
</dbReference>
<dbReference type="SUPFAM" id="SSF48452">
    <property type="entry name" value="TPR-like"/>
    <property type="match status" value="1"/>
</dbReference>
<dbReference type="EMBL" id="CAAHFG010000001">
    <property type="protein sequence ID" value="VGO11887.1"/>
    <property type="molecule type" value="Genomic_DNA"/>
</dbReference>
<evidence type="ECO:0000313" key="2">
    <source>
        <dbReference type="EMBL" id="VGO11887.1"/>
    </source>
</evidence>
<keyword evidence="1" id="KW-0732">Signal</keyword>
<organism evidence="2 3">
    <name type="scientific">Pontiella desulfatans</name>
    <dbReference type="NCBI Taxonomy" id="2750659"/>
    <lineage>
        <taxon>Bacteria</taxon>
        <taxon>Pseudomonadati</taxon>
        <taxon>Kiritimatiellota</taxon>
        <taxon>Kiritimatiellia</taxon>
        <taxon>Kiritimatiellales</taxon>
        <taxon>Pontiellaceae</taxon>
        <taxon>Pontiella</taxon>
    </lineage>
</organism>
<sequence length="673" mass="75015">MKRIKHSVHGCIVLALLCTLPGCQTTAPPPGNAPEEITHHNWWNYYERGTHYLQQGKVALAREDFERSLGIRTGAKYGFPQDMWRAKTYGMHFLDHYFPNRELGICLYELGETDEARRLLEKSLEQEPSGRAKFYLNKVRADLNTSTQLPNPTVTAKANTQGEWTNKKSVSLSVSSEAKGYIKDVAINKERQFIELAALAYQTTQEIKLRSGMNEIPVQVADLNGRKTTTTVRIRADWEAPVISVDRIMVFPGHWVAHCICSDNGSLQTITLNGKTLLTNSRGETKTAHPFEVRFDQANSPTLVAVDMAGNRIEETFSPKLTKTALNKYGDPSHSQGLESGFLFASTTAETDRQPPYLKVDGAGRTHTVFDEEFYIDGLARDGSGIASLTLNGEELLYSETKNPQSSRFGRRVSLNPGTNTYSIVAMDPMGNKTSKELTVVSKEPEYEQEEYRLTVGLPPLVSDTTSLGPLVRSYMLGELQRSPMRFQLVARNEGWDYILQEQKLSMSGLSDPNFALRISKMLPAELLLRGFLVEHGNGTTVQLRVLDSAKGNIIQAPDVYLGGNDDVEYEVAGLIMKLKQHFPVVTGKVLDVAGSKVTIDIGKNQGVNQWSKFVVLHADPPDEPLAETTVHKHDQQFVQLEIERLTPTMLTARVLPSKGSSMIRKGDHVYAR</sequence>
<evidence type="ECO:0000256" key="1">
    <source>
        <dbReference type="SAM" id="SignalP"/>
    </source>
</evidence>
<dbReference type="Gene3D" id="1.25.40.10">
    <property type="entry name" value="Tetratricopeptide repeat domain"/>
    <property type="match status" value="1"/>
</dbReference>
<dbReference type="Gene3D" id="3.40.50.10610">
    <property type="entry name" value="ABC-type transport auxiliary lipoprotein component"/>
    <property type="match status" value="1"/>
</dbReference>
<dbReference type="InterPro" id="IPR011990">
    <property type="entry name" value="TPR-like_helical_dom_sf"/>
</dbReference>
<feature type="chain" id="PRO_5025413827" evidence="1">
    <location>
        <begin position="27"/>
        <end position="673"/>
    </location>
</feature>
<feature type="signal peptide" evidence="1">
    <location>
        <begin position="1"/>
        <end position="26"/>
    </location>
</feature>
<proteinExistence type="predicted"/>